<evidence type="ECO:0000313" key="6">
    <source>
        <dbReference type="Proteomes" id="UP000829401"/>
    </source>
</evidence>
<keyword evidence="3" id="KW-0862">Zinc</keyword>
<feature type="active site" description="Proton donor/acceptor" evidence="2">
    <location>
        <position position="192"/>
    </location>
</feature>
<dbReference type="GO" id="GO:0019853">
    <property type="term" value="P:L-ascorbic acid biosynthetic process"/>
    <property type="evidence" value="ECO:0007669"/>
    <property type="project" value="TreeGrafter"/>
</dbReference>
<dbReference type="PRINTS" id="PR01790">
    <property type="entry name" value="SMP30FAMILY"/>
</dbReference>
<keyword evidence="6" id="KW-1185">Reference proteome</keyword>
<dbReference type="eggNOG" id="COG3386">
    <property type="taxonomic scope" value="Bacteria"/>
</dbReference>
<dbReference type="Pfam" id="PF08450">
    <property type="entry name" value="SGL"/>
    <property type="match status" value="1"/>
</dbReference>
<dbReference type="PANTHER" id="PTHR10907:SF47">
    <property type="entry name" value="REGUCALCIN"/>
    <property type="match status" value="1"/>
</dbReference>
<gene>
    <name evidence="5" type="ORF">K1I37_18505</name>
</gene>
<feature type="binding site" evidence="3">
    <location>
        <position position="98"/>
    </location>
    <ligand>
        <name>substrate</name>
    </ligand>
</feature>
<dbReference type="InterPro" id="IPR005511">
    <property type="entry name" value="SMP-30"/>
</dbReference>
<feature type="binding site" evidence="3">
    <location>
        <position position="144"/>
    </location>
    <ligand>
        <name>a divalent metal cation</name>
        <dbReference type="ChEBI" id="CHEBI:60240"/>
    </ligand>
</feature>
<feature type="binding site" evidence="3">
    <location>
        <position position="192"/>
    </location>
    <ligand>
        <name>a divalent metal cation</name>
        <dbReference type="ChEBI" id="CHEBI:60240"/>
    </ligand>
</feature>
<dbReference type="GO" id="GO:0004341">
    <property type="term" value="F:gluconolactonase activity"/>
    <property type="evidence" value="ECO:0007669"/>
    <property type="project" value="TreeGrafter"/>
</dbReference>
<dbReference type="Proteomes" id="UP000829401">
    <property type="component" value="Chromosome"/>
</dbReference>
<feature type="domain" description="SMP-30/Gluconolactonase/LRE-like region" evidence="4">
    <location>
        <begin position="11"/>
        <end position="252"/>
    </location>
</feature>
<dbReference type="KEGG" id="aaco:K1I37_18505"/>
<evidence type="ECO:0000313" key="5">
    <source>
        <dbReference type="EMBL" id="UNO48626.1"/>
    </source>
</evidence>
<dbReference type="GO" id="GO:0005509">
    <property type="term" value="F:calcium ion binding"/>
    <property type="evidence" value="ECO:0007669"/>
    <property type="project" value="TreeGrafter"/>
</dbReference>
<evidence type="ECO:0000256" key="1">
    <source>
        <dbReference type="ARBA" id="ARBA00008853"/>
    </source>
</evidence>
<evidence type="ECO:0000259" key="4">
    <source>
        <dbReference type="Pfam" id="PF08450"/>
    </source>
</evidence>
<organism evidence="5 6">
    <name type="scientific">Alicyclobacillus acidoterrestris (strain ATCC 49025 / DSM 3922 / CIP 106132 / NCIMB 13137 / GD3B)</name>
    <dbReference type="NCBI Taxonomy" id="1356854"/>
    <lineage>
        <taxon>Bacteria</taxon>
        <taxon>Bacillati</taxon>
        <taxon>Bacillota</taxon>
        <taxon>Bacilli</taxon>
        <taxon>Bacillales</taxon>
        <taxon>Alicyclobacillaceae</taxon>
        <taxon>Alicyclobacillus</taxon>
    </lineage>
</organism>
<name>T0DMQ7_ALIAG</name>
<comment type="similarity">
    <text evidence="1">Belongs to the SMP-30/CGR1 family.</text>
</comment>
<dbReference type="InterPro" id="IPR013658">
    <property type="entry name" value="SGL"/>
</dbReference>
<evidence type="ECO:0000256" key="2">
    <source>
        <dbReference type="PIRSR" id="PIRSR605511-1"/>
    </source>
</evidence>
<sequence length="286" mass="31343">MELLLDAKAVVGEGPVWDAAKKCLYWVDIVRHHVHVYDAFTGRDEVIDVGDYVGAVVPRKRGGLVAVLSDGFYHLDLTTKKLTQLAAVEADIPDNRFNDGKCDAAGRFFAGTLPFSEDRPAGALYCLEPDLRVRKVLDGLTIANGLGWSPDNTRMYFIDTPTREVVMFDYDLATGSLSNRRVAVRIEDGFPDGMTVDAQGMIWVAHWEGWKVSRWNPNTGERLMELALPVSCVTACTFGGSNLDELYITSASRDIGADRQAAQPHAGGVFRAHIGIRGQIAHAFSG</sequence>
<dbReference type="PANTHER" id="PTHR10907">
    <property type="entry name" value="REGUCALCIN"/>
    <property type="match status" value="1"/>
</dbReference>
<feature type="binding site" evidence="3">
    <location>
        <position position="13"/>
    </location>
    <ligand>
        <name>a divalent metal cation</name>
        <dbReference type="ChEBI" id="CHEBI:60240"/>
    </ligand>
</feature>
<accession>A0A9E6ZKM5</accession>
<dbReference type="InterPro" id="IPR011042">
    <property type="entry name" value="6-blade_b-propeller_TolB-like"/>
</dbReference>
<proteinExistence type="inferred from homology"/>
<dbReference type="RefSeq" id="WP_021295233.1">
    <property type="nucleotide sequence ID" value="NZ_AURB01000052.1"/>
</dbReference>
<accession>T0DMQ7</accession>
<evidence type="ECO:0000256" key="3">
    <source>
        <dbReference type="PIRSR" id="PIRSR605511-2"/>
    </source>
</evidence>
<dbReference type="Gene3D" id="2.120.10.30">
    <property type="entry name" value="TolB, C-terminal domain"/>
    <property type="match status" value="1"/>
</dbReference>
<reference evidence="6" key="1">
    <citation type="journal article" date="2022" name="G3 (Bethesda)">
        <title>Unveiling the complete genome sequence of Alicyclobacillus acidoterrestris DSM 3922T, a taint-producing strain.</title>
        <authorList>
            <person name="Leonardo I.C."/>
            <person name="Barreto Crespo M.T."/>
            <person name="Gaspar F.B."/>
        </authorList>
    </citation>
    <scope>NUCLEOTIDE SEQUENCE [LARGE SCALE GENOMIC DNA]</scope>
    <source>
        <strain evidence="6">DSM 3922</strain>
    </source>
</reference>
<dbReference type="EMBL" id="CP080467">
    <property type="protein sequence ID" value="UNO48626.1"/>
    <property type="molecule type" value="Genomic_DNA"/>
</dbReference>
<comment type="cofactor">
    <cofactor evidence="3">
        <name>Zn(2+)</name>
        <dbReference type="ChEBI" id="CHEBI:29105"/>
    </cofactor>
    <text evidence="3">Binds 1 divalent metal cation per subunit.</text>
</comment>
<protein>
    <submittedName>
        <fullName evidence="5">SMP-30/gluconolactonase/LRE family protein</fullName>
    </submittedName>
</protein>
<dbReference type="SUPFAM" id="SSF63829">
    <property type="entry name" value="Calcium-dependent phosphotriesterase"/>
    <property type="match status" value="1"/>
</dbReference>
<feature type="binding site" evidence="3">
    <location>
        <position position="96"/>
    </location>
    <ligand>
        <name>substrate</name>
    </ligand>
</feature>
<keyword evidence="3" id="KW-0479">Metal-binding</keyword>
<dbReference type="STRING" id="1356854.N007_20165"/>
<dbReference type="AlphaFoldDB" id="T0DMQ7"/>